<gene>
    <name evidence="2" type="ORF">CFIO01_03834</name>
</gene>
<feature type="compositionally biased region" description="Polar residues" evidence="1">
    <location>
        <begin position="84"/>
        <end position="101"/>
    </location>
</feature>
<comment type="caution">
    <text evidence="2">The sequence shown here is derived from an EMBL/GenBank/DDBJ whole genome shotgun (WGS) entry which is preliminary data.</text>
</comment>
<feature type="region of interest" description="Disordered" evidence="1">
    <location>
        <begin position="1"/>
        <end position="139"/>
    </location>
</feature>
<dbReference type="AlphaFoldDB" id="A0A010QYI2"/>
<dbReference type="KEGG" id="cfj:CFIO01_03834"/>
<name>A0A010QYI2_9PEZI</name>
<sequence>MQSKTHGPLTAGPEQDQGKPQTRAALGAEQQVPKPTCPGRPIPPGLIWWSPQRSRLMLPCPATRWPSSDRYRQVPLQQRRRQKATSTGVSQPASPAKQQALPSPCRCPHQKQQKQRKKSAGPVAAAAAAAAESKEEWKGKGKGLLPCCPLQTGQAQSCSGVPRLVSGLFTKKPA</sequence>
<reference evidence="2 3" key="1">
    <citation type="submission" date="2014-02" db="EMBL/GenBank/DDBJ databases">
        <title>The genome sequence of Colletotrichum fioriniae PJ7.</title>
        <authorList>
            <person name="Baroncelli R."/>
            <person name="Thon M.R."/>
        </authorList>
    </citation>
    <scope>NUCLEOTIDE SEQUENCE [LARGE SCALE GENOMIC DNA]</scope>
    <source>
        <strain evidence="2 3">PJ7</strain>
    </source>
</reference>
<dbReference type="HOGENOM" id="CLU_1539909_0_0_1"/>
<evidence type="ECO:0000256" key="1">
    <source>
        <dbReference type="SAM" id="MobiDB-lite"/>
    </source>
</evidence>
<dbReference type="Proteomes" id="UP000020467">
    <property type="component" value="Unassembled WGS sequence"/>
</dbReference>
<feature type="compositionally biased region" description="Pro residues" evidence="1">
    <location>
        <begin position="35"/>
        <end position="44"/>
    </location>
</feature>
<organism evidence="2 3">
    <name type="scientific">Colletotrichum fioriniae PJ7</name>
    <dbReference type="NCBI Taxonomy" id="1445577"/>
    <lineage>
        <taxon>Eukaryota</taxon>
        <taxon>Fungi</taxon>
        <taxon>Dikarya</taxon>
        <taxon>Ascomycota</taxon>
        <taxon>Pezizomycotina</taxon>
        <taxon>Sordariomycetes</taxon>
        <taxon>Hypocreomycetidae</taxon>
        <taxon>Glomerellales</taxon>
        <taxon>Glomerellaceae</taxon>
        <taxon>Colletotrichum</taxon>
        <taxon>Colletotrichum acutatum species complex</taxon>
    </lineage>
</organism>
<dbReference type="OrthoDB" id="10546406at2759"/>
<evidence type="ECO:0000313" key="2">
    <source>
        <dbReference type="EMBL" id="EXF81630.1"/>
    </source>
</evidence>
<keyword evidence="3" id="KW-1185">Reference proteome</keyword>
<evidence type="ECO:0000313" key="3">
    <source>
        <dbReference type="Proteomes" id="UP000020467"/>
    </source>
</evidence>
<protein>
    <submittedName>
        <fullName evidence="2">Uncharacterized protein</fullName>
    </submittedName>
</protein>
<accession>A0A010QYI2</accession>
<feature type="compositionally biased region" description="Basic residues" evidence="1">
    <location>
        <begin position="108"/>
        <end position="119"/>
    </location>
</feature>
<dbReference type="EMBL" id="JARH01000363">
    <property type="protein sequence ID" value="EXF81630.1"/>
    <property type="molecule type" value="Genomic_DNA"/>
</dbReference>
<proteinExistence type="predicted"/>